<dbReference type="AlphaFoldDB" id="A0A839RKN4"/>
<dbReference type="InterPro" id="IPR050300">
    <property type="entry name" value="GDXG_lipolytic_enzyme"/>
</dbReference>
<dbReference type="PANTHER" id="PTHR48081:SF30">
    <property type="entry name" value="ACETYL-HYDROLASE LIPR-RELATED"/>
    <property type="match status" value="1"/>
</dbReference>
<dbReference type="SUPFAM" id="SSF53474">
    <property type="entry name" value="alpha/beta-Hydrolases"/>
    <property type="match status" value="1"/>
</dbReference>
<dbReference type="InterPro" id="IPR002168">
    <property type="entry name" value="Lipase_GDXG_HIS_AS"/>
</dbReference>
<evidence type="ECO:0000256" key="2">
    <source>
        <dbReference type="ARBA" id="ARBA00022801"/>
    </source>
</evidence>
<gene>
    <name evidence="4" type="ORF">FHU29_001454</name>
</gene>
<evidence type="ECO:0000259" key="3">
    <source>
        <dbReference type="Pfam" id="PF07859"/>
    </source>
</evidence>
<dbReference type="GO" id="GO:0004806">
    <property type="term" value="F:triacylglycerol lipase activity"/>
    <property type="evidence" value="ECO:0007669"/>
    <property type="project" value="TreeGrafter"/>
</dbReference>
<dbReference type="Proteomes" id="UP000567922">
    <property type="component" value="Unassembled WGS sequence"/>
</dbReference>
<evidence type="ECO:0000256" key="1">
    <source>
        <dbReference type="ARBA" id="ARBA00010515"/>
    </source>
</evidence>
<keyword evidence="2" id="KW-0378">Hydrolase</keyword>
<dbReference type="OrthoDB" id="128186at2"/>
<dbReference type="InterPro" id="IPR029058">
    <property type="entry name" value="AB_hydrolase_fold"/>
</dbReference>
<comment type="caution">
    <text evidence="4">The sequence shown here is derived from an EMBL/GenBank/DDBJ whole genome shotgun (WGS) entry which is preliminary data.</text>
</comment>
<sequence>MRPTASRLDELRRAALTGGRRAAGRYARRLGSRGTITMAEVRAMRVMLERYMTRPDLRADPATKAEQVRVRFKDGQVRGEWVERPGAGPRDGAVLLYIHGGGFVVGSPLSHRGLTSEMSARTKRPVFSVDYRRAPEHPYPAAVDDVLRAYAWLIDSGLSAQQIVVCGDSAGGHLALGLPPRADRAGLPVPAGVVALSPVVDPTMAMSRRWLTSNHPKAPAYFTDAGRALMEPHWRGVAPSDPELLLTNDDLTVMPPVLVQASDAELLTGDAEHYIENLNAAGGNGKLSLYHRRIHVFQVAHRVSRTASQALDEIARFVDDVSAPHRAGA</sequence>
<dbReference type="EMBL" id="JACHWS010000001">
    <property type="protein sequence ID" value="MBB3037020.1"/>
    <property type="molecule type" value="Genomic_DNA"/>
</dbReference>
<dbReference type="Gene3D" id="3.40.50.1820">
    <property type="entry name" value="alpha/beta hydrolase"/>
    <property type="match status" value="1"/>
</dbReference>
<dbReference type="RefSeq" id="WP_064442158.1">
    <property type="nucleotide sequence ID" value="NZ_BDDI01000020.1"/>
</dbReference>
<feature type="domain" description="Alpha/beta hydrolase fold-3" evidence="3">
    <location>
        <begin position="95"/>
        <end position="298"/>
    </location>
</feature>
<dbReference type="InterPro" id="IPR013094">
    <property type="entry name" value="AB_hydrolase_3"/>
</dbReference>
<dbReference type="PROSITE" id="PS01173">
    <property type="entry name" value="LIPASE_GDXG_HIS"/>
    <property type="match status" value="1"/>
</dbReference>
<evidence type="ECO:0000313" key="4">
    <source>
        <dbReference type="EMBL" id="MBB3037020.1"/>
    </source>
</evidence>
<organism evidence="4 5">
    <name type="scientific">Hoyosella altamirensis</name>
    <dbReference type="NCBI Taxonomy" id="616997"/>
    <lineage>
        <taxon>Bacteria</taxon>
        <taxon>Bacillati</taxon>
        <taxon>Actinomycetota</taxon>
        <taxon>Actinomycetes</taxon>
        <taxon>Mycobacteriales</taxon>
        <taxon>Hoyosellaceae</taxon>
        <taxon>Hoyosella</taxon>
    </lineage>
</organism>
<name>A0A839RKN4_9ACTN</name>
<accession>A0A839RKN4</accession>
<comment type="similarity">
    <text evidence="1">Belongs to the 'GDXG' lipolytic enzyme family.</text>
</comment>
<proteinExistence type="inferred from homology"/>
<dbReference type="Pfam" id="PF07859">
    <property type="entry name" value="Abhydrolase_3"/>
    <property type="match status" value="1"/>
</dbReference>
<keyword evidence="5" id="KW-1185">Reference proteome</keyword>
<protein>
    <submittedName>
        <fullName evidence="4">Acetyl esterase/lipase</fullName>
    </submittedName>
</protein>
<evidence type="ECO:0000313" key="5">
    <source>
        <dbReference type="Proteomes" id="UP000567922"/>
    </source>
</evidence>
<reference evidence="4 5" key="1">
    <citation type="submission" date="2020-08" db="EMBL/GenBank/DDBJ databases">
        <title>Sequencing the genomes of 1000 actinobacteria strains.</title>
        <authorList>
            <person name="Klenk H.-P."/>
        </authorList>
    </citation>
    <scope>NUCLEOTIDE SEQUENCE [LARGE SCALE GENOMIC DNA]</scope>
    <source>
        <strain evidence="4 5">DSM 45258</strain>
    </source>
</reference>
<dbReference type="PANTHER" id="PTHR48081">
    <property type="entry name" value="AB HYDROLASE SUPERFAMILY PROTEIN C4A8.06C"/>
    <property type="match status" value="1"/>
</dbReference>